<evidence type="ECO:0000256" key="2">
    <source>
        <dbReference type="ARBA" id="ARBA00023015"/>
    </source>
</evidence>
<keyword evidence="2" id="KW-0805">Transcription regulation</keyword>
<feature type="domain" description="RNA polymerase sigma-70 region 2" evidence="7">
    <location>
        <begin position="60"/>
        <end position="125"/>
    </location>
</feature>
<evidence type="ECO:0000313" key="9">
    <source>
        <dbReference type="EMBL" id="GAB33666.1"/>
    </source>
</evidence>
<dbReference type="InterPro" id="IPR007627">
    <property type="entry name" value="RNA_pol_sigma70_r2"/>
</dbReference>
<dbReference type="CDD" id="cd06171">
    <property type="entry name" value="Sigma70_r4"/>
    <property type="match status" value="1"/>
</dbReference>
<evidence type="ECO:0000259" key="8">
    <source>
        <dbReference type="Pfam" id="PF08281"/>
    </source>
</evidence>
<evidence type="ECO:0000259" key="7">
    <source>
        <dbReference type="Pfam" id="PF04542"/>
    </source>
</evidence>
<protein>
    <submittedName>
        <fullName evidence="9">RNA polymerase ECF-type sigma factor</fullName>
    </submittedName>
</protein>
<evidence type="ECO:0000313" key="10">
    <source>
        <dbReference type="Proteomes" id="UP000005038"/>
    </source>
</evidence>
<proteinExistence type="inferred from homology"/>
<dbReference type="InterPro" id="IPR013324">
    <property type="entry name" value="RNA_pol_sigma_r3/r4-like"/>
</dbReference>
<dbReference type="InterPro" id="IPR014284">
    <property type="entry name" value="RNA_pol_sigma-70_dom"/>
</dbReference>
<dbReference type="GO" id="GO:0016987">
    <property type="term" value="F:sigma factor activity"/>
    <property type="evidence" value="ECO:0007669"/>
    <property type="project" value="UniProtKB-KW"/>
</dbReference>
<keyword evidence="4" id="KW-0238">DNA-binding</keyword>
<dbReference type="PANTHER" id="PTHR43133:SF66">
    <property type="entry name" value="ECF RNA POLYMERASE SIGMA FACTOR SIGK"/>
    <property type="match status" value="1"/>
</dbReference>
<dbReference type="AlphaFoldDB" id="H5TJK8"/>
<organism evidence="9 10">
    <name type="scientific">Gordonia otitidis (strain DSM 44809 / CCUG 52243 / JCM 12355 / NBRC 100426 / IFM 10032)</name>
    <dbReference type="NCBI Taxonomy" id="1108044"/>
    <lineage>
        <taxon>Bacteria</taxon>
        <taxon>Bacillati</taxon>
        <taxon>Actinomycetota</taxon>
        <taxon>Actinomycetes</taxon>
        <taxon>Mycobacteriales</taxon>
        <taxon>Gordoniaceae</taxon>
        <taxon>Gordonia</taxon>
    </lineage>
</organism>
<feature type="region of interest" description="Disordered" evidence="6">
    <location>
        <begin position="1"/>
        <end position="34"/>
    </location>
</feature>
<dbReference type="GO" id="GO:0006352">
    <property type="term" value="P:DNA-templated transcription initiation"/>
    <property type="evidence" value="ECO:0007669"/>
    <property type="project" value="InterPro"/>
</dbReference>
<feature type="domain" description="RNA polymerase sigma factor 70 region 4 type 2" evidence="8">
    <location>
        <begin position="158"/>
        <end position="210"/>
    </location>
</feature>
<keyword evidence="3" id="KW-0731">Sigma factor</keyword>
<comment type="caution">
    <text evidence="9">The sequence shown here is derived from an EMBL/GenBank/DDBJ whole genome shotgun (WGS) entry which is preliminary data.</text>
</comment>
<keyword evidence="10" id="KW-1185">Reference proteome</keyword>
<dbReference type="Pfam" id="PF04542">
    <property type="entry name" value="Sigma70_r2"/>
    <property type="match status" value="1"/>
</dbReference>
<evidence type="ECO:0000256" key="3">
    <source>
        <dbReference type="ARBA" id="ARBA00023082"/>
    </source>
</evidence>
<dbReference type="STRING" id="1108044.GOOTI_076_00460"/>
<dbReference type="InterPro" id="IPR013325">
    <property type="entry name" value="RNA_pol_sigma_r2"/>
</dbReference>
<evidence type="ECO:0000256" key="1">
    <source>
        <dbReference type="ARBA" id="ARBA00010641"/>
    </source>
</evidence>
<keyword evidence="5" id="KW-0804">Transcription</keyword>
<dbReference type="SUPFAM" id="SSF88946">
    <property type="entry name" value="Sigma2 domain of RNA polymerase sigma factors"/>
    <property type="match status" value="1"/>
</dbReference>
<dbReference type="Gene3D" id="1.10.10.10">
    <property type="entry name" value="Winged helix-like DNA-binding domain superfamily/Winged helix DNA-binding domain"/>
    <property type="match status" value="1"/>
</dbReference>
<dbReference type="RefSeq" id="WP_007237910.1">
    <property type="nucleotide sequence ID" value="NZ_BAFB01000076.1"/>
</dbReference>
<dbReference type="PANTHER" id="PTHR43133">
    <property type="entry name" value="RNA POLYMERASE ECF-TYPE SIGMA FACTO"/>
    <property type="match status" value="1"/>
</dbReference>
<sequence>MGRIATQTTRRGYRGGVTSGHASTGDGDDRPAGATSEAGALRELLSASAGGDRAAFGRLYDLTSARIYGLALRVIRDVHYAEEVVQESYLQYWQKAGEYQPSRGSVITWMMTIAHRRAVDRVRTEELQQRKAAEYGAGNVSTPHPIPLEVVVDREETRELRTCLDRLTELQRASIEMSYFNGMTYPEVAAITSTPLPTIKSRIRDGLRRLKKCLHGDGDG</sequence>
<reference evidence="9" key="1">
    <citation type="submission" date="2012-02" db="EMBL/GenBank/DDBJ databases">
        <title>Whole genome shotgun sequence of Gordonia otitidis NBRC 100426.</title>
        <authorList>
            <person name="Yoshida I."/>
            <person name="Hosoyama A."/>
            <person name="Tsuchikane K."/>
            <person name="Katsumata H."/>
            <person name="Yamazaki S."/>
            <person name="Fujita N."/>
        </authorList>
    </citation>
    <scope>NUCLEOTIDE SEQUENCE [LARGE SCALE GENOMIC DNA]</scope>
    <source>
        <strain evidence="9">NBRC 100426</strain>
    </source>
</reference>
<evidence type="ECO:0000256" key="4">
    <source>
        <dbReference type="ARBA" id="ARBA00023125"/>
    </source>
</evidence>
<dbReference type="GO" id="GO:0003677">
    <property type="term" value="F:DNA binding"/>
    <property type="evidence" value="ECO:0007669"/>
    <property type="project" value="UniProtKB-KW"/>
</dbReference>
<accession>H5TJK8</accession>
<gene>
    <name evidence="9" type="ORF">GOOTI_076_00460</name>
</gene>
<evidence type="ECO:0000256" key="5">
    <source>
        <dbReference type="ARBA" id="ARBA00023163"/>
    </source>
</evidence>
<evidence type="ECO:0000256" key="6">
    <source>
        <dbReference type="SAM" id="MobiDB-lite"/>
    </source>
</evidence>
<name>H5TJK8_GORO1</name>
<dbReference type="Pfam" id="PF08281">
    <property type="entry name" value="Sigma70_r4_2"/>
    <property type="match status" value="1"/>
</dbReference>
<dbReference type="EMBL" id="BAFB01000076">
    <property type="protein sequence ID" value="GAB33666.1"/>
    <property type="molecule type" value="Genomic_DNA"/>
</dbReference>
<dbReference type="InterPro" id="IPR039425">
    <property type="entry name" value="RNA_pol_sigma-70-like"/>
</dbReference>
<dbReference type="SUPFAM" id="SSF88659">
    <property type="entry name" value="Sigma3 and sigma4 domains of RNA polymerase sigma factors"/>
    <property type="match status" value="1"/>
</dbReference>
<dbReference type="Gene3D" id="1.10.1740.10">
    <property type="match status" value="1"/>
</dbReference>
<feature type="compositionally biased region" description="Polar residues" evidence="6">
    <location>
        <begin position="1"/>
        <end position="10"/>
    </location>
</feature>
<dbReference type="InterPro" id="IPR036388">
    <property type="entry name" value="WH-like_DNA-bd_sf"/>
</dbReference>
<dbReference type="NCBIfam" id="TIGR02937">
    <property type="entry name" value="sigma70-ECF"/>
    <property type="match status" value="1"/>
</dbReference>
<comment type="similarity">
    <text evidence="1">Belongs to the sigma-70 factor family. ECF subfamily.</text>
</comment>
<dbReference type="InterPro" id="IPR013249">
    <property type="entry name" value="RNA_pol_sigma70_r4_t2"/>
</dbReference>
<dbReference type="Proteomes" id="UP000005038">
    <property type="component" value="Unassembled WGS sequence"/>
</dbReference>